<organism evidence="2">
    <name type="scientific">Cladocopium goreaui</name>
    <dbReference type="NCBI Taxonomy" id="2562237"/>
    <lineage>
        <taxon>Eukaryota</taxon>
        <taxon>Sar</taxon>
        <taxon>Alveolata</taxon>
        <taxon>Dinophyceae</taxon>
        <taxon>Suessiales</taxon>
        <taxon>Symbiodiniaceae</taxon>
        <taxon>Cladocopium</taxon>
    </lineage>
</organism>
<evidence type="ECO:0000313" key="3">
    <source>
        <dbReference type="EMBL" id="CAL1150518.1"/>
    </source>
</evidence>
<dbReference type="EMBL" id="CAMXCT020002296">
    <property type="protein sequence ID" value="CAL1150518.1"/>
    <property type="molecule type" value="Genomic_DNA"/>
</dbReference>
<feature type="compositionally biased region" description="Low complexity" evidence="1">
    <location>
        <begin position="124"/>
        <end position="147"/>
    </location>
</feature>
<gene>
    <name evidence="2" type="ORF">C1SCF055_LOCUS23556</name>
</gene>
<name>A0A9P1G256_9DINO</name>
<protein>
    <submittedName>
        <fullName evidence="2">Uncharacterized protein</fullName>
    </submittedName>
</protein>
<keyword evidence="4" id="KW-1185">Reference proteome</keyword>
<dbReference type="EMBL" id="CAMXCT010002296">
    <property type="protein sequence ID" value="CAI3997143.1"/>
    <property type="molecule type" value="Genomic_DNA"/>
</dbReference>
<sequence length="186" mass="20568">PGQVFEAMTFPWYRMTVPPEWRCPNCRRGLQNVDCWCGSQSSEVTPRPSDLSKTQKIYTDFLKREPFDQMRQRLLQRGQRQLKSQAEYLLQHMGLSEHQLQKGLSQGKVGSGSDTLKLQLQKLQQSTSLPQLSSRSRSVRSSLSRGSGASGEAGPQDPVMAYIMHGPPAYSPTLAGMASAASAALP</sequence>
<evidence type="ECO:0000313" key="4">
    <source>
        <dbReference type="Proteomes" id="UP001152797"/>
    </source>
</evidence>
<dbReference type="OrthoDB" id="408232at2759"/>
<dbReference type="AlphaFoldDB" id="A0A9P1G256"/>
<reference evidence="2" key="1">
    <citation type="submission" date="2022-10" db="EMBL/GenBank/DDBJ databases">
        <authorList>
            <person name="Chen Y."/>
            <person name="Dougan E. K."/>
            <person name="Chan C."/>
            <person name="Rhodes N."/>
            <person name="Thang M."/>
        </authorList>
    </citation>
    <scope>NUCLEOTIDE SEQUENCE</scope>
</reference>
<feature type="region of interest" description="Disordered" evidence="1">
    <location>
        <begin position="124"/>
        <end position="167"/>
    </location>
</feature>
<accession>A0A9P1G256</accession>
<evidence type="ECO:0000313" key="2">
    <source>
        <dbReference type="EMBL" id="CAI3997143.1"/>
    </source>
</evidence>
<feature type="non-terminal residue" evidence="2">
    <location>
        <position position="1"/>
    </location>
</feature>
<comment type="caution">
    <text evidence="2">The sequence shown here is derived from an EMBL/GenBank/DDBJ whole genome shotgun (WGS) entry which is preliminary data.</text>
</comment>
<evidence type="ECO:0000256" key="1">
    <source>
        <dbReference type="SAM" id="MobiDB-lite"/>
    </source>
</evidence>
<proteinExistence type="predicted"/>
<reference evidence="3" key="2">
    <citation type="submission" date="2024-04" db="EMBL/GenBank/DDBJ databases">
        <authorList>
            <person name="Chen Y."/>
            <person name="Shah S."/>
            <person name="Dougan E. K."/>
            <person name="Thang M."/>
            <person name="Chan C."/>
        </authorList>
    </citation>
    <scope>NUCLEOTIDE SEQUENCE [LARGE SCALE GENOMIC DNA]</scope>
</reference>
<dbReference type="Proteomes" id="UP001152797">
    <property type="component" value="Unassembled WGS sequence"/>
</dbReference>
<dbReference type="EMBL" id="CAMXCT030002296">
    <property type="protein sequence ID" value="CAL4784455.1"/>
    <property type="molecule type" value="Genomic_DNA"/>
</dbReference>